<keyword evidence="3" id="KW-1185">Reference proteome</keyword>
<comment type="caution">
    <text evidence="2">The sequence shown here is derived from an EMBL/GenBank/DDBJ whole genome shotgun (WGS) entry which is preliminary data.</text>
</comment>
<organism evidence="2 3">
    <name type="scientific">Marmota monax</name>
    <name type="common">Woodchuck</name>
    <dbReference type="NCBI Taxonomy" id="9995"/>
    <lineage>
        <taxon>Eukaryota</taxon>
        <taxon>Metazoa</taxon>
        <taxon>Chordata</taxon>
        <taxon>Craniata</taxon>
        <taxon>Vertebrata</taxon>
        <taxon>Euteleostomi</taxon>
        <taxon>Mammalia</taxon>
        <taxon>Eutheria</taxon>
        <taxon>Euarchontoglires</taxon>
        <taxon>Glires</taxon>
        <taxon>Rodentia</taxon>
        <taxon>Sciuromorpha</taxon>
        <taxon>Sciuridae</taxon>
        <taxon>Xerinae</taxon>
        <taxon>Marmotini</taxon>
        <taxon>Marmota</taxon>
    </lineage>
</organism>
<evidence type="ECO:0000256" key="1">
    <source>
        <dbReference type="SAM" id="MobiDB-lite"/>
    </source>
</evidence>
<feature type="region of interest" description="Disordered" evidence="1">
    <location>
        <begin position="1"/>
        <end position="26"/>
    </location>
</feature>
<reference evidence="2" key="1">
    <citation type="submission" date="2019-04" db="EMBL/GenBank/DDBJ databases">
        <authorList>
            <person name="Alioto T."/>
            <person name="Alioto T."/>
        </authorList>
    </citation>
    <scope>NUCLEOTIDE SEQUENCE [LARGE SCALE GENOMIC DNA]</scope>
</reference>
<gene>
    <name evidence="2" type="ORF">MONAX_5E015866</name>
</gene>
<dbReference type="AlphaFoldDB" id="A0A5E4AEV4"/>
<dbReference type="EMBL" id="CABDUW010000057">
    <property type="protein sequence ID" value="VTJ55913.1"/>
    <property type="molecule type" value="Genomic_DNA"/>
</dbReference>
<feature type="non-terminal residue" evidence="2">
    <location>
        <position position="1"/>
    </location>
</feature>
<feature type="compositionally biased region" description="Low complexity" evidence="1">
    <location>
        <begin position="13"/>
        <end position="23"/>
    </location>
</feature>
<dbReference type="Proteomes" id="UP000335636">
    <property type="component" value="Unassembled WGS sequence"/>
</dbReference>
<accession>A0A5E4AEV4</accession>
<evidence type="ECO:0000313" key="3">
    <source>
        <dbReference type="Proteomes" id="UP000335636"/>
    </source>
</evidence>
<protein>
    <submittedName>
        <fullName evidence="2">Uncharacterized protein</fullName>
    </submittedName>
</protein>
<name>A0A5E4AEV4_MARMO</name>
<proteinExistence type="predicted"/>
<sequence length="68" mass="6879">VTGSAGVFTPLHSASGSTRSSSSPALQVNDQLTFPHNVHTAAPFVAHLATEGTPASLQCGMVACTRSL</sequence>
<evidence type="ECO:0000313" key="2">
    <source>
        <dbReference type="EMBL" id="VTJ55913.1"/>
    </source>
</evidence>